<keyword evidence="2" id="KW-0560">Oxidoreductase</keyword>
<dbReference type="PANTHER" id="PTHR43639">
    <property type="entry name" value="OXIDOREDUCTASE, SHORT-CHAIN DEHYDROGENASE/REDUCTASE FAMILY (AFU_ORTHOLOGUE AFUA_5G02870)"/>
    <property type="match status" value="1"/>
</dbReference>
<dbReference type="PRINTS" id="PR00081">
    <property type="entry name" value="GDHRDH"/>
</dbReference>
<evidence type="ECO:0000256" key="1">
    <source>
        <dbReference type="ARBA" id="ARBA00006484"/>
    </source>
</evidence>
<evidence type="ECO:0000313" key="3">
    <source>
        <dbReference type="EMBL" id="HHL42768.1"/>
    </source>
</evidence>
<dbReference type="Proteomes" id="UP000885830">
    <property type="component" value="Unassembled WGS sequence"/>
</dbReference>
<dbReference type="InterPro" id="IPR036291">
    <property type="entry name" value="NAD(P)-bd_dom_sf"/>
</dbReference>
<dbReference type="EMBL" id="DRMJ01000200">
    <property type="protein sequence ID" value="HHL42768.1"/>
    <property type="molecule type" value="Genomic_DNA"/>
</dbReference>
<reference evidence="3" key="1">
    <citation type="journal article" date="2020" name="mSystems">
        <title>Genome- and Community-Level Interaction Insights into Carbon Utilization and Element Cycling Functions of Hydrothermarchaeota in Hydrothermal Sediment.</title>
        <authorList>
            <person name="Zhou Z."/>
            <person name="Liu Y."/>
            <person name="Xu W."/>
            <person name="Pan J."/>
            <person name="Luo Z.H."/>
            <person name="Li M."/>
        </authorList>
    </citation>
    <scope>NUCLEOTIDE SEQUENCE [LARGE SCALE GENOMIC DNA]</scope>
    <source>
        <strain evidence="3">HyVt-485</strain>
    </source>
</reference>
<organism evidence="3">
    <name type="scientific">Hellea balneolensis</name>
    <dbReference type="NCBI Taxonomy" id="287478"/>
    <lineage>
        <taxon>Bacteria</taxon>
        <taxon>Pseudomonadati</taxon>
        <taxon>Pseudomonadota</taxon>
        <taxon>Alphaproteobacteria</taxon>
        <taxon>Maricaulales</taxon>
        <taxon>Robiginitomaculaceae</taxon>
        <taxon>Hellea</taxon>
    </lineage>
</organism>
<proteinExistence type="inferred from homology"/>
<name>A0A7C5LZX5_9PROT</name>
<dbReference type="Pfam" id="PF13561">
    <property type="entry name" value="adh_short_C2"/>
    <property type="match status" value="1"/>
</dbReference>
<dbReference type="InterPro" id="IPR002347">
    <property type="entry name" value="SDR_fam"/>
</dbReference>
<protein>
    <submittedName>
        <fullName evidence="3">SDR family oxidoreductase</fullName>
    </submittedName>
</protein>
<dbReference type="Gene3D" id="3.40.50.720">
    <property type="entry name" value="NAD(P)-binding Rossmann-like Domain"/>
    <property type="match status" value="1"/>
</dbReference>
<gene>
    <name evidence="3" type="ORF">ENJ42_04055</name>
</gene>
<sequence>MKLDEVVVLVTGASRGVGAAIASVCAGYGAKVILHYNGNKAKAEALADKIGANALGCVSEDLSQPGSGTRLWQKSLAFGQINALVNNAGIDMVSDPYGDEAEWAEAWQKIMAVNLQAPADLCRMALRDFRALGGGQIVNLCSRASHRGDSIDHPAYAASKGGLLALTKTIARGAARDGVLAYALAPGWINTEMAPTDPKILGPAIAEIPYEKFAEPEEIGAMTAFLLSGLCPSATGATFDINGASHVR</sequence>
<accession>A0A7C5LZX5</accession>
<dbReference type="PRINTS" id="PR00080">
    <property type="entry name" value="SDRFAMILY"/>
</dbReference>
<comment type="caution">
    <text evidence="3">The sequence shown here is derived from an EMBL/GenBank/DDBJ whole genome shotgun (WGS) entry which is preliminary data.</text>
</comment>
<dbReference type="PANTHER" id="PTHR43639:SF1">
    <property type="entry name" value="SHORT-CHAIN DEHYDROGENASE_REDUCTASE FAMILY PROTEIN"/>
    <property type="match status" value="1"/>
</dbReference>
<evidence type="ECO:0000256" key="2">
    <source>
        <dbReference type="ARBA" id="ARBA00023002"/>
    </source>
</evidence>
<dbReference type="CDD" id="cd05233">
    <property type="entry name" value="SDR_c"/>
    <property type="match status" value="1"/>
</dbReference>
<comment type="similarity">
    <text evidence="1">Belongs to the short-chain dehydrogenases/reductases (SDR) family.</text>
</comment>
<dbReference type="AlphaFoldDB" id="A0A7C5LZX5"/>
<dbReference type="GO" id="GO:0016491">
    <property type="term" value="F:oxidoreductase activity"/>
    <property type="evidence" value="ECO:0007669"/>
    <property type="project" value="UniProtKB-KW"/>
</dbReference>
<dbReference type="SUPFAM" id="SSF51735">
    <property type="entry name" value="NAD(P)-binding Rossmann-fold domains"/>
    <property type="match status" value="1"/>
</dbReference>